<evidence type="ECO:0000313" key="1">
    <source>
        <dbReference type="EMBL" id="JAI06932.1"/>
    </source>
</evidence>
<sequence length="38" mass="4589">MATLQHHIPLHRCQWIGTYSVLQCRRACQFTMQPSWLF</sequence>
<organism evidence="1">
    <name type="scientific">Anguilla anguilla</name>
    <name type="common">European freshwater eel</name>
    <name type="synonym">Muraena anguilla</name>
    <dbReference type="NCBI Taxonomy" id="7936"/>
    <lineage>
        <taxon>Eukaryota</taxon>
        <taxon>Metazoa</taxon>
        <taxon>Chordata</taxon>
        <taxon>Craniata</taxon>
        <taxon>Vertebrata</taxon>
        <taxon>Euteleostomi</taxon>
        <taxon>Actinopterygii</taxon>
        <taxon>Neopterygii</taxon>
        <taxon>Teleostei</taxon>
        <taxon>Anguilliformes</taxon>
        <taxon>Anguillidae</taxon>
        <taxon>Anguilla</taxon>
    </lineage>
</organism>
<reference evidence="1" key="2">
    <citation type="journal article" date="2015" name="Fish Shellfish Immunol.">
        <title>Early steps in the European eel (Anguilla anguilla)-Vibrio vulnificus interaction in the gills: Role of the RtxA13 toxin.</title>
        <authorList>
            <person name="Callol A."/>
            <person name="Pajuelo D."/>
            <person name="Ebbesson L."/>
            <person name="Teles M."/>
            <person name="MacKenzie S."/>
            <person name="Amaro C."/>
        </authorList>
    </citation>
    <scope>NUCLEOTIDE SEQUENCE</scope>
</reference>
<reference evidence="1" key="1">
    <citation type="submission" date="2014-11" db="EMBL/GenBank/DDBJ databases">
        <authorList>
            <person name="Amaro Gonzalez C."/>
        </authorList>
    </citation>
    <scope>NUCLEOTIDE SEQUENCE</scope>
</reference>
<protein>
    <submittedName>
        <fullName evidence="1">Uncharacterized protein</fullName>
    </submittedName>
</protein>
<proteinExistence type="predicted"/>
<dbReference type="AlphaFoldDB" id="A0A0E9XWY7"/>
<name>A0A0E9XWY7_ANGAN</name>
<accession>A0A0E9XWY7</accession>
<dbReference type="EMBL" id="GBXM01001646">
    <property type="protein sequence ID" value="JAI06932.1"/>
    <property type="molecule type" value="Transcribed_RNA"/>
</dbReference>